<evidence type="ECO:0000256" key="3">
    <source>
        <dbReference type="RuleBase" id="RU000363"/>
    </source>
</evidence>
<dbReference type="EMBL" id="FXTN01000008">
    <property type="protein sequence ID" value="SMO84846.1"/>
    <property type="molecule type" value="Genomic_DNA"/>
</dbReference>
<dbReference type="RefSeq" id="WP_142529409.1">
    <property type="nucleotide sequence ID" value="NZ_CBCSJO010000008.1"/>
</dbReference>
<dbReference type="InterPro" id="IPR002347">
    <property type="entry name" value="SDR_fam"/>
</dbReference>
<evidence type="ECO:0000313" key="5">
    <source>
        <dbReference type="Proteomes" id="UP000320300"/>
    </source>
</evidence>
<organism evidence="4 5">
    <name type="scientific">Pedobacter westerhofensis</name>
    <dbReference type="NCBI Taxonomy" id="425512"/>
    <lineage>
        <taxon>Bacteria</taxon>
        <taxon>Pseudomonadati</taxon>
        <taxon>Bacteroidota</taxon>
        <taxon>Sphingobacteriia</taxon>
        <taxon>Sphingobacteriales</taxon>
        <taxon>Sphingobacteriaceae</taxon>
        <taxon>Pedobacter</taxon>
    </lineage>
</organism>
<dbReference type="PANTHER" id="PTHR44196:SF1">
    <property type="entry name" value="DEHYDROGENASE_REDUCTASE SDR FAMILY MEMBER 7B"/>
    <property type="match status" value="1"/>
</dbReference>
<evidence type="ECO:0000256" key="1">
    <source>
        <dbReference type="ARBA" id="ARBA00006484"/>
    </source>
</evidence>
<dbReference type="InterPro" id="IPR036291">
    <property type="entry name" value="NAD(P)-bd_dom_sf"/>
</dbReference>
<evidence type="ECO:0000256" key="2">
    <source>
        <dbReference type="ARBA" id="ARBA00023002"/>
    </source>
</evidence>
<comment type="similarity">
    <text evidence="1 3">Belongs to the short-chain dehydrogenases/reductases (SDR) family.</text>
</comment>
<dbReference type="SUPFAM" id="SSF51735">
    <property type="entry name" value="NAD(P)-binding Rossmann-fold domains"/>
    <property type="match status" value="1"/>
</dbReference>
<dbReference type="GO" id="GO:0016020">
    <property type="term" value="C:membrane"/>
    <property type="evidence" value="ECO:0007669"/>
    <property type="project" value="TreeGrafter"/>
</dbReference>
<dbReference type="GO" id="GO:0016491">
    <property type="term" value="F:oxidoreductase activity"/>
    <property type="evidence" value="ECO:0007669"/>
    <property type="project" value="UniProtKB-KW"/>
</dbReference>
<name>A0A521ELP8_9SPHI</name>
<dbReference type="AlphaFoldDB" id="A0A521ELP8"/>
<keyword evidence="2" id="KW-0560">Oxidoreductase</keyword>
<dbReference type="OrthoDB" id="9775296at2"/>
<keyword evidence="5" id="KW-1185">Reference proteome</keyword>
<dbReference type="Pfam" id="PF00106">
    <property type="entry name" value="adh_short"/>
    <property type="match status" value="1"/>
</dbReference>
<dbReference type="PRINTS" id="PR00080">
    <property type="entry name" value="SDRFAMILY"/>
</dbReference>
<dbReference type="PRINTS" id="PR00081">
    <property type="entry name" value="GDHRDH"/>
</dbReference>
<evidence type="ECO:0000313" key="4">
    <source>
        <dbReference type="EMBL" id="SMO84846.1"/>
    </source>
</evidence>
<dbReference type="Proteomes" id="UP000320300">
    <property type="component" value="Unassembled WGS sequence"/>
</dbReference>
<sequence length="320" mass="33790">MLANKTIVVTGASSGAGKAIALEFALHKPTLVLAARNPEALREVADECSQLGAQVKTIITDVTDAGAMIELAAEAKAFGGKIDIWVNNAGLLAVGSFDEVPLAVHQQVIDTNLMGYINGAHVVLPYFKHQKHGVLINNISIGGFLPVPFGVGYSASKFGLRGFSAALKAELADWPDIHICDAFPAFLDTPGIQHAANYTGKYLKPAPPVYDPRRVAIAIVKLAEKPRAEVMIGSVSTLLRVSYGLFPALTRGITGAVIRTYLKNADPIAKSDGNVFGPVDYGNAVYGGWGIPGKPKAHRKYLVAGLLLATAAGLLSLRQK</sequence>
<dbReference type="Gene3D" id="3.40.50.720">
    <property type="entry name" value="NAD(P)-binding Rossmann-like Domain"/>
    <property type="match status" value="1"/>
</dbReference>
<dbReference type="PANTHER" id="PTHR44196">
    <property type="entry name" value="DEHYDROGENASE/REDUCTASE SDR FAMILY MEMBER 7B"/>
    <property type="match status" value="1"/>
</dbReference>
<accession>A0A521ELP8</accession>
<reference evidence="4 5" key="1">
    <citation type="submission" date="2017-05" db="EMBL/GenBank/DDBJ databases">
        <authorList>
            <person name="Varghese N."/>
            <person name="Submissions S."/>
        </authorList>
    </citation>
    <scope>NUCLEOTIDE SEQUENCE [LARGE SCALE GENOMIC DNA]</scope>
    <source>
        <strain evidence="4 5">DSM 19036</strain>
    </source>
</reference>
<proteinExistence type="inferred from homology"/>
<gene>
    <name evidence="4" type="ORF">SAMN06265348_108279</name>
</gene>
<dbReference type="NCBIfam" id="NF004792">
    <property type="entry name" value="PRK06139.1"/>
    <property type="match status" value="1"/>
</dbReference>
<protein>
    <submittedName>
        <fullName evidence="4">Short-chain dehydrogenase</fullName>
    </submittedName>
</protein>